<dbReference type="Pfam" id="PF19075">
    <property type="entry name" value="DUF5771"/>
    <property type="match status" value="1"/>
</dbReference>
<organism evidence="2">
    <name type="scientific">Hokovirus HKV1</name>
    <dbReference type="NCBI Taxonomy" id="1977638"/>
    <lineage>
        <taxon>Viruses</taxon>
        <taxon>Varidnaviria</taxon>
        <taxon>Bamfordvirae</taxon>
        <taxon>Nucleocytoviricota</taxon>
        <taxon>Megaviricetes</taxon>
        <taxon>Imitervirales</taxon>
        <taxon>Mimiviridae</taxon>
        <taxon>Klosneuvirinae</taxon>
        <taxon>Hokovirus</taxon>
    </lineage>
</organism>
<dbReference type="EMBL" id="KY684105">
    <property type="protein sequence ID" value="ARF10811.1"/>
    <property type="molecule type" value="Genomic_DNA"/>
</dbReference>
<evidence type="ECO:0000313" key="2">
    <source>
        <dbReference type="EMBL" id="ARF10811.1"/>
    </source>
</evidence>
<gene>
    <name evidence="2" type="ORF">Hokovirus_3_84</name>
</gene>
<protein>
    <submittedName>
        <fullName evidence="2">Uncharacterized protein</fullName>
    </submittedName>
</protein>
<accession>A0A1V0SGL2</accession>
<reference evidence="2" key="1">
    <citation type="journal article" date="2017" name="Science">
        <title>Giant viruses with an expanded complement of translation system components.</title>
        <authorList>
            <person name="Schulz F."/>
            <person name="Yutin N."/>
            <person name="Ivanova N.N."/>
            <person name="Ortega D.R."/>
            <person name="Lee T.K."/>
            <person name="Vierheilig J."/>
            <person name="Daims H."/>
            <person name="Horn M."/>
            <person name="Wagner M."/>
            <person name="Jensen G.J."/>
            <person name="Kyrpides N.C."/>
            <person name="Koonin E.V."/>
            <person name="Woyke T."/>
        </authorList>
    </citation>
    <scope>NUCLEOTIDE SEQUENCE</scope>
    <source>
        <strain evidence="2">HKV1</strain>
    </source>
</reference>
<proteinExistence type="predicted"/>
<evidence type="ECO:0000256" key="1">
    <source>
        <dbReference type="SAM" id="MobiDB-lite"/>
    </source>
</evidence>
<dbReference type="InterPro" id="IPR043905">
    <property type="entry name" value="DUF5771"/>
</dbReference>
<name>A0A1V0SGL2_9VIRU</name>
<feature type="region of interest" description="Disordered" evidence="1">
    <location>
        <begin position="87"/>
        <end position="106"/>
    </location>
</feature>
<sequence length="195" mass="22461">MPQQKCPTGTIKRKSYNVTRNSKTIHVPSSCIKPTSYTGLKRTSIDKKKLASKKKSHERVNKKYPSVKCKKNEVLKTGYRKKSFRRSHNNKSIKVKSSSVKPTCIPKRGSGSGYKIPLVLNKNDLAQFGYHEVKDLTKMQRQQALTKAYNEYKKPLSIYRKLNVLSTLNKNTNKKSSKIFKEDAEWFKQKFGISQ</sequence>